<dbReference type="RefSeq" id="WP_013182951.1">
    <property type="nucleotide sequence ID" value="NC_014225.1"/>
</dbReference>
<name>D6YT63_WADCW</name>
<dbReference type="PANTHER" id="PTHR46211">
    <property type="entry name" value="GLYCEROPHOSPHORYL DIESTER PHOSPHODIESTERASE"/>
    <property type="match status" value="1"/>
</dbReference>
<feature type="domain" description="GP-PDE" evidence="1">
    <location>
        <begin position="20"/>
        <end position="254"/>
    </location>
</feature>
<dbReference type="PANTHER" id="PTHR46211:SF14">
    <property type="entry name" value="GLYCEROPHOSPHODIESTER PHOSPHODIESTERASE"/>
    <property type="match status" value="1"/>
</dbReference>
<protein>
    <submittedName>
        <fullName evidence="2">Putative glycerophosphoryl diester phosphodiesterase</fullName>
    </submittedName>
</protein>
<evidence type="ECO:0000259" key="1">
    <source>
        <dbReference type="PROSITE" id="PS51704"/>
    </source>
</evidence>
<dbReference type="PROSITE" id="PS51704">
    <property type="entry name" value="GP_PDE"/>
    <property type="match status" value="1"/>
</dbReference>
<dbReference type="AlphaFoldDB" id="D6YT63"/>
<dbReference type="HOGENOM" id="CLU_030006_3_5_0"/>
<gene>
    <name evidence="2" type="ordered locus">wcw_1921</name>
</gene>
<dbReference type="EMBL" id="CP001928">
    <property type="protein sequence ID" value="ADI39258.1"/>
    <property type="molecule type" value="Genomic_DNA"/>
</dbReference>
<dbReference type="GO" id="GO:0006629">
    <property type="term" value="P:lipid metabolic process"/>
    <property type="evidence" value="ECO:0007669"/>
    <property type="project" value="InterPro"/>
</dbReference>
<dbReference type="Pfam" id="PF03009">
    <property type="entry name" value="GDPD"/>
    <property type="match status" value="1"/>
</dbReference>
<dbReference type="STRING" id="716544.wcw_1921"/>
<proteinExistence type="predicted"/>
<dbReference type="KEGG" id="wch:wcw_1921"/>
<dbReference type="eggNOG" id="COG0584">
    <property type="taxonomic scope" value="Bacteria"/>
</dbReference>
<sequence length="259" mass="29110">MKILLVFLIFISSLLAAKDIAIIAHRGNSKEAPENTISAFLSAGRVEADFVECDVHLTKDGIPVVVHDRFLCRTINSHYPIAIETLTLDELNSYDAGSWFSQKFEGQRIPTLSNLLNTELGRTGIMLEIKEGSAPPNILAKKVVEAVNKEPRRTVIIGSQSAKILEEVRKLSPRQPIIAIIEDIHKIKPHRENRPNFYALHSSIVSSELVRVVHDEQRLVWVWTVDNPDKARHYAEMNVDGIITNSPREMRHAGISTLN</sequence>
<dbReference type="InterPro" id="IPR030395">
    <property type="entry name" value="GP_PDE_dom"/>
</dbReference>
<dbReference type="InterPro" id="IPR017946">
    <property type="entry name" value="PLC-like_Pdiesterase_TIM-brl"/>
</dbReference>
<dbReference type="Proteomes" id="UP000001505">
    <property type="component" value="Chromosome"/>
</dbReference>
<reference evidence="2 3" key="1">
    <citation type="journal article" date="2010" name="PLoS ONE">
        <title>The Waddlia genome: a window into chlamydial biology.</title>
        <authorList>
            <person name="Bertelli C."/>
            <person name="Collyn F."/>
            <person name="Croxatto A."/>
            <person name="Ruckert C."/>
            <person name="Polkinghorne A."/>
            <person name="Kebbi-Beghdadi C."/>
            <person name="Goesmann A."/>
            <person name="Vaughan L."/>
            <person name="Greub G."/>
        </authorList>
    </citation>
    <scope>NUCLEOTIDE SEQUENCE [LARGE SCALE GENOMIC DNA]</scope>
    <source>
        <strain evidence="3">ATCC VR-1470 / WSU 86-1044</strain>
    </source>
</reference>
<organism evidence="2 3">
    <name type="scientific">Waddlia chondrophila (strain ATCC VR-1470 / WSU 86-1044)</name>
    <dbReference type="NCBI Taxonomy" id="716544"/>
    <lineage>
        <taxon>Bacteria</taxon>
        <taxon>Pseudomonadati</taxon>
        <taxon>Chlamydiota</taxon>
        <taxon>Chlamydiia</taxon>
        <taxon>Parachlamydiales</taxon>
        <taxon>Waddliaceae</taxon>
        <taxon>Waddlia</taxon>
    </lineage>
</organism>
<dbReference type="GO" id="GO:0008081">
    <property type="term" value="F:phosphoric diester hydrolase activity"/>
    <property type="evidence" value="ECO:0007669"/>
    <property type="project" value="InterPro"/>
</dbReference>
<keyword evidence="3" id="KW-1185">Reference proteome</keyword>
<evidence type="ECO:0000313" key="3">
    <source>
        <dbReference type="Proteomes" id="UP000001505"/>
    </source>
</evidence>
<accession>D6YT63</accession>
<dbReference type="SUPFAM" id="SSF51695">
    <property type="entry name" value="PLC-like phosphodiesterases"/>
    <property type="match status" value="1"/>
</dbReference>
<dbReference type="Gene3D" id="3.20.20.190">
    <property type="entry name" value="Phosphatidylinositol (PI) phosphodiesterase"/>
    <property type="match status" value="1"/>
</dbReference>
<evidence type="ECO:0000313" key="2">
    <source>
        <dbReference type="EMBL" id="ADI39258.1"/>
    </source>
</evidence>